<reference evidence="4" key="1">
    <citation type="submission" date="2025-08" db="UniProtKB">
        <authorList>
            <consortium name="RefSeq"/>
        </authorList>
    </citation>
    <scope>IDENTIFICATION</scope>
</reference>
<dbReference type="Pfam" id="PF06979">
    <property type="entry name" value="TMEM70"/>
    <property type="match status" value="1"/>
</dbReference>
<dbReference type="InterPro" id="IPR045325">
    <property type="entry name" value="TMEM70/TMEM186/TMEM223"/>
</dbReference>
<dbReference type="GO" id="GO:0031966">
    <property type="term" value="C:mitochondrial membrane"/>
    <property type="evidence" value="ECO:0007669"/>
    <property type="project" value="TreeGrafter"/>
</dbReference>
<proteinExistence type="inferred from homology"/>
<dbReference type="PANTHER" id="PTHR13281:SF0">
    <property type="entry name" value="TRANSMEMBRANE PROTEIN 70, MITOCHONDRIAL"/>
    <property type="match status" value="1"/>
</dbReference>
<dbReference type="GO" id="GO:0033615">
    <property type="term" value="P:mitochondrial proton-transporting ATP synthase complex assembly"/>
    <property type="evidence" value="ECO:0007669"/>
    <property type="project" value="TreeGrafter"/>
</dbReference>
<dbReference type="InterPro" id="IPR009724">
    <property type="entry name" value="TMEM70"/>
</dbReference>
<name>A0A6J2RLG7_COTGO</name>
<keyword evidence="3" id="KW-1185">Reference proteome</keyword>
<evidence type="ECO:0000313" key="4">
    <source>
        <dbReference type="RefSeq" id="XP_029310185.1"/>
    </source>
</evidence>
<dbReference type="PANTHER" id="PTHR13281">
    <property type="entry name" value="TRANSMEMBRANE PROTEIN 70, MITOCHONDRIAL"/>
    <property type="match status" value="1"/>
</dbReference>
<organism evidence="3 4">
    <name type="scientific">Cottoperca gobio</name>
    <name type="common">Frogmouth</name>
    <name type="synonym">Aphritis gobio</name>
    <dbReference type="NCBI Taxonomy" id="56716"/>
    <lineage>
        <taxon>Eukaryota</taxon>
        <taxon>Metazoa</taxon>
        <taxon>Chordata</taxon>
        <taxon>Craniata</taxon>
        <taxon>Vertebrata</taxon>
        <taxon>Euteleostomi</taxon>
        <taxon>Actinopterygii</taxon>
        <taxon>Neopterygii</taxon>
        <taxon>Teleostei</taxon>
        <taxon>Neoteleostei</taxon>
        <taxon>Acanthomorphata</taxon>
        <taxon>Eupercaria</taxon>
        <taxon>Perciformes</taxon>
        <taxon>Notothenioidei</taxon>
        <taxon>Bovichtidae</taxon>
        <taxon>Cottoperca</taxon>
    </lineage>
</organism>
<dbReference type="OrthoDB" id="156886at2759"/>
<dbReference type="AlphaFoldDB" id="A0A6J2RLG7"/>
<dbReference type="CTD" id="54968"/>
<dbReference type="KEGG" id="cgob:115023148"/>
<keyword evidence="2" id="KW-1133">Transmembrane helix</keyword>
<evidence type="ECO:0000313" key="3">
    <source>
        <dbReference type="Proteomes" id="UP000504630"/>
    </source>
</evidence>
<feature type="transmembrane region" description="Helical" evidence="2">
    <location>
        <begin position="127"/>
        <end position="148"/>
    </location>
</feature>
<dbReference type="InParanoid" id="A0A6J2RLG7"/>
<keyword evidence="2" id="KW-0472">Membrane</keyword>
<dbReference type="GeneID" id="115023148"/>
<dbReference type="Proteomes" id="UP000504630">
    <property type="component" value="Chromosome 17"/>
</dbReference>
<feature type="transmembrane region" description="Helical" evidence="2">
    <location>
        <begin position="97"/>
        <end position="121"/>
    </location>
</feature>
<sequence>MFSVNILRRFRPCVVSQSFSNIHIWAVRRGAPFDVSCFRGEGGNQLASHTRRSFLNINSEVQSPCLSTRWLSTTTHSEDGNLIYSGSLGSTVRGVKLFSYSTSGASLFLMPQILLTTGIVVQNFVMKAAFCGVIGFFTFFTPVLLHFITKGYVIRLYHNPDSETYTAITYSVFLTEKKNVFHQRQVRIPAVSQMFTTFYADKIGLLVNPDMFALPSDYNHLMGYDKPFSFNTDDIDTPDKS</sequence>
<accession>A0A6J2RLG7</accession>
<dbReference type="RefSeq" id="XP_029310185.1">
    <property type="nucleotide sequence ID" value="XM_029454325.1"/>
</dbReference>
<keyword evidence="2 4" id="KW-0812">Transmembrane</keyword>
<gene>
    <name evidence="4" type="primary">tmem70</name>
</gene>
<evidence type="ECO:0000256" key="2">
    <source>
        <dbReference type="SAM" id="Phobius"/>
    </source>
</evidence>
<comment type="similarity">
    <text evidence="1">Belongs to the TMEM70 family.</text>
</comment>
<evidence type="ECO:0000256" key="1">
    <source>
        <dbReference type="ARBA" id="ARBA00005280"/>
    </source>
</evidence>
<protein>
    <submittedName>
        <fullName evidence="4">Transmembrane protein 70, mitochondrial</fullName>
    </submittedName>
</protein>
<dbReference type="FunCoup" id="A0A6J2RLG7">
    <property type="interactions" value="494"/>
</dbReference>